<dbReference type="GO" id="GO:0005198">
    <property type="term" value="F:structural molecule activity"/>
    <property type="evidence" value="ECO:0007669"/>
    <property type="project" value="InterPro"/>
</dbReference>
<evidence type="ECO:0000259" key="1">
    <source>
        <dbReference type="Pfam" id="PF03496"/>
    </source>
</evidence>
<dbReference type="Gene3D" id="3.90.176.10">
    <property type="entry name" value="Toxin ADP-ribosyltransferase, Chain A, domain 1"/>
    <property type="match status" value="1"/>
</dbReference>
<dbReference type="InterPro" id="IPR003540">
    <property type="entry name" value="ADP-ribosyltransferase"/>
</dbReference>
<dbReference type="InterPro" id="IPR009319">
    <property type="entry name" value="Phage_A118_VSP1"/>
</dbReference>
<evidence type="ECO:0000313" key="2">
    <source>
        <dbReference type="EMBL" id="DAD69027.1"/>
    </source>
</evidence>
<dbReference type="Pfam" id="PF06152">
    <property type="entry name" value="Phage_min_cap2"/>
    <property type="match status" value="1"/>
</dbReference>
<dbReference type="PROSITE" id="PS51996">
    <property type="entry name" value="TR_MART"/>
    <property type="match status" value="1"/>
</dbReference>
<dbReference type="GO" id="GO:0005576">
    <property type="term" value="C:extracellular region"/>
    <property type="evidence" value="ECO:0007669"/>
    <property type="project" value="InterPro"/>
</dbReference>
<protein>
    <submittedName>
        <fullName evidence="2">Minor capsid protein</fullName>
    </submittedName>
</protein>
<name>A0A8S5LGM1_9CAUD</name>
<feature type="domain" description="ADP ribosyltransferase" evidence="1">
    <location>
        <begin position="389"/>
        <end position="535"/>
    </location>
</feature>
<dbReference type="SUPFAM" id="SSF56399">
    <property type="entry name" value="ADP-ribosylation"/>
    <property type="match status" value="1"/>
</dbReference>
<accession>A0A8S5LGM1</accession>
<reference evidence="2" key="1">
    <citation type="journal article" date="2021" name="Proc. Natl. Acad. Sci. U.S.A.">
        <title>A Catalog of Tens of Thousands of Viruses from Human Metagenomes Reveals Hidden Associations with Chronic Diseases.</title>
        <authorList>
            <person name="Tisza M.J."/>
            <person name="Buck C.B."/>
        </authorList>
    </citation>
    <scope>NUCLEOTIDE SEQUENCE</scope>
    <source>
        <strain evidence="2">CtFiA6</strain>
    </source>
</reference>
<proteinExistence type="predicted"/>
<organism evidence="2">
    <name type="scientific">Siphoviridae sp. ctFiA6</name>
    <dbReference type="NCBI Taxonomy" id="2823573"/>
    <lineage>
        <taxon>Viruses</taxon>
        <taxon>Duplodnaviria</taxon>
        <taxon>Heunggongvirae</taxon>
        <taxon>Uroviricota</taxon>
        <taxon>Caudoviricetes</taxon>
    </lineage>
</organism>
<dbReference type="Pfam" id="PF03496">
    <property type="entry name" value="ADPrib_exo_Tox"/>
    <property type="match status" value="1"/>
</dbReference>
<sequence>MDYDVGAAFDRIETELINSMIRNMDRHRAEELKEGYNWEMWQTLQLKQLEKYKRVSAKKYKGQFKDINNKIELLIRQANRKGYMSEEAKILKAIKKGFFANKSDEALNGAFFRVNERKLDALIQATVKDMGTAETAILRMANDRYRKAIFNAQVYANTGAGTYEQAVDMATKDMLSSGLNCVQYKNGARHTLANYARMAIRTANKRAYLQGEGAKRQEWGISTVIVNKRGGACPLCIPFVGKVMIDDVWSGGKPTDGPYMLLSSAMEAGFYHPNCKDSHSTYFPMLDDNSVARFSKKEIKEIEGGYRQEQLINYADRQVKKYTRLAENSLDSENILKYSNQKREWADRFFRRAHFKTGELDISRRNEFERFKEAFNALSEEQVVNKLRKESERWIKSLSEEETRAIKKYTYNPGDKRPKFYEHLNAVLRGSLPKDKRLEYYGNKISEGINKYKLEYNVIAYRGTTVDFTNSVKEGTIFDLGQFTSTSVSKKGMFNMEYRYTIFVRKGSRAAYIENLSFYKSQRELLIDKNATFRVLYRQGNDIYLEVI</sequence>
<dbReference type="EMBL" id="BK014714">
    <property type="protein sequence ID" value="DAD69027.1"/>
    <property type="molecule type" value="Genomic_DNA"/>
</dbReference>